<dbReference type="InterPro" id="IPR036390">
    <property type="entry name" value="WH_DNA-bd_sf"/>
</dbReference>
<dbReference type="Gene3D" id="1.10.10.10">
    <property type="entry name" value="Winged helix-like DNA-binding domain superfamily/Winged helix DNA-binding domain"/>
    <property type="match status" value="1"/>
</dbReference>
<dbReference type="SUPFAM" id="SSF48008">
    <property type="entry name" value="GntR ligand-binding domain-like"/>
    <property type="match status" value="1"/>
</dbReference>
<dbReference type="PROSITE" id="PS50949">
    <property type="entry name" value="HTH_GNTR"/>
    <property type="match status" value="1"/>
</dbReference>
<evidence type="ECO:0000313" key="5">
    <source>
        <dbReference type="EMBL" id="GGJ42759.1"/>
    </source>
</evidence>
<dbReference type="GO" id="GO:0003677">
    <property type="term" value="F:DNA binding"/>
    <property type="evidence" value="ECO:0007669"/>
    <property type="project" value="UniProtKB-KW"/>
</dbReference>
<evidence type="ECO:0000256" key="3">
    <source>
        <dbReference type="ARBA" id="ARBA00023163"/>
    </source>
</evidence>
<dbReference type="SMART" id="SM00895">
    <property type="entry name" value="FCD"/>
    <property type="match status" value="1"/>
</dbReference>
<evidence type="ECO:0000256" key="2">
    <source>
        <dbReference type="ARBA" id="ARBA00023125"/>
    </source>
</evidence>
<dbReference type="Pfam" id="PF07729">
    <property type="entry name" value="FCD"/>
    <property type="match status" value="1"/>
</dbReference>
<dbReference type="CDD" id="cd07377">
    <property type="entry name" value="WHTH_GntR"/>
    <property type="match status" value="1"/>
</dbReference>
<dbReference type="GO" id="GO:0003700">
    <property type="term" value="F:DNA-binding transcription factor activity"/>
    <property type="evidence" value="ECO:0007669"/>
    <property type="project" value="InterPro"/>
</dbReference>
<dbReference type="SUPFAM" id="SSF46785">
    <property type="entry name" value="Winged helix' DNA-binding domain"/>
    <property type="match status" value="1"/>
</dbReference>
<evidence type="ECO:0000256" key="1">
    <source>
        <dbReference type="ARBA" id="ARBA00023015"/>
    </source>
</evidence>
<reference evidence="5" key="2">
    <citation type="submission" date="2020-09" db="EMBL/GenBank/DDBJ databases">
        <authorList>
            <person name="Sun Q."/>
            <person name="Ohkuma M."/>
        </authorList>
    </citation>
    <scope>NUCLEOTIDE SEQUENCE</scope>
    <source>
        <strain evidence="5">JCM 3086</strain>
    </source>
</reference>
<dbReference type="SMART" id="SM00345">
    <property type="entry name" value="HTH_GNTR"/>
    <property type="match status" value="1"/>
</dbReference>
<feature type="domain" description="HTH gntR-type" evidence="4">
    <location>
        <begin position="15"/>
        <end position="81"/>
    </location>
</feature>
<dbReference type="EMBL" id="BMQA01000027">
    <property type="protein sequence ID" value="GGJ42759.1"/>
    <property type="molecule type" value="Genomic_DNA"/>
</dbReference>
<dbReference type="Gene3D" id="1.20.120.530">
    <property type="entry name" value="GntR ligand-binding domain-like"/>
    <property type="match status" value="1"/>
</dbReference>
<keyword evidence="3" id="KW-0804">Transcription</keyword>
<protein>
    <submittedName>
        <fullName evidence="5">GntR family transcriptional regulator</fullName>
    </submittedName>
</protein>
<dbReference type="InterPro" id="IPR008920">
    <property type="entry name" value="TF_FadR/GntR_C"/>
</dbReference>
<reference evidence="5" key="1">
    <citation type="journal article" date="2014" name="Int. J. Syst. Evol. Microbiol.">
        <title>Complete genome sequence of Corynebacterium casei LMG S-19264T (=DSM 44701T), isolated from a smear-ripened cheese.</title>
        <authorList>
            <consortium name="US DOE Joint Genome Institute (JGI-PGF)"/>
            <person name="Walter F."/>
            <person name="Albersmeier A."/>
            <person name="Kalinowski J."/>
            <person name="Ruckert C."/>
        </authorList>
    </citation>
    <scope>NUCLEOTIDE SEQUENCE</scope>
    <source>
        <strain evidence="5">JCM 3086</strain>
    </source>
</reference>
<dbReference type="RefSeq" id="WP_189314628.1">
    <property type="nucleotide sequence ID" value="NZ_BMQA01000027.1"/>
</dbReference>
<dbReference type="PANTHER" id="PTHR43537:SF5">
    <property type="entry name" value="UXU OPERON TRANSCRIPTIONAL REGULATOR"/>
    <property type="match status" value="1"/>
</dbReference>
<dbReference type="Pfam" id="PF00392">
    <property type="entry name" value="GntR"/>
    <property type="match status" value="1"/>
</dbReference>
<dbReference type="InterPro" id="IPR011711">
    <property type="entry name" value="GntR_C"/>
</dbReference>
<keyword evidence="2" id="KW-0238">DNA-binding</keyword>
<sequence>MGAGGNATSSESLRGRVKASPYERLRDAILSGEFEPGAPLVETALADILQVSRTPVREALSKLEYDGLVSRERRGLVVRQRTADEILDIYQTRIVLESAVVRHAAERRTANDLLLLRGLLARWDSVDLSDRSAMREANQAFHEALWRAGHNVCLSDLLSRLALQVHRFPPTTLGEPGRWAEAGAEHAQIVDAVERRDGDEAARITSQHFEESMAIRLRLMATP</sequence>
<evidence type="ECO:0000259" key="4">
    <source>
        <dbReference type="PROSITE" id="PS50949"/>
    </source>
</evidence>
<dbReference type="AlphaFoldDB" id="A0A917L741"/>
<accession>A0A917L741</accession>
<dbReference type="Proteomes" id="UP000657574">
    <property type="component" value="Unassembled WGS sequence"/>
</dbReference>
<dbReference type="InterPro" id="IPR000524">
    <property type="entry name" value="Tscrpt_reg_HTH_GntR"/>
</dbReference>
<dbReference type="PANTHER" id="PTHR43537">
    <property type="entry name" value="TRANSCRIPTIONAL REGULATOR, GNTR FAMILY"/>
    <property type="match status" value="1"/>
</dbReference>
<keyword evidence="1" id="KW-0805">Transcription regulation</keyword>
<organism evidence="5 6">
    <name type="scientific">Streptomyces brasiliensis</name>
    <dbReference type="NCBI Taxonomy" id="1954"/>
    <lineage>
        <taxon>Bacteria</taxon>
        <taxon>Bacillati</taxon>
        <taxon>Actinomycetota</taxon>
        <taxon>Actinomycetes</taxon>
        <taxon>Kitasatosporales</taxon>
        <taxon>Streptomycetaceae</taxon>
        <taxon>Streptomyces</taxon>
    </lineage>
</organism>
<dbReference type="InterPro" id="IPR036388">
    <property type="entry name" value="WH-like_DNA-bd_sf"/>
</dbReference>
<name>A0A917L741_9ACTN</name>
<keyword evidence="6" id="KW-1185">Reference proteome</keyword>
<proteinExistence type="predicted"/>
<comment type="caution">
    <text evidence="5">The sequence shown here is derived from an EMBL/GenBank/DDBJ whole genome shotgun (WGS) entry which is preliminary data.</text>
</comment>
<evidence type="ECO:0000313" key="6">
    <source>
        <dbReference type="Proteomes" id="UP000657574"/>
    </source>
</evidence>
<gene>
    <name evidence="5" type="ORF">GCM10010121_062490</name>
</gene>